<comment type="cofactor">
    <cofactor evidence="2">
        <name>Cu cation</name>
        <dbReference type="ChEBI" id="CHEBI:23378"/>
    </cofactor>
    <text evidence="2">Binds 1 copper ion per subunit.</text>
</comment>
<organism evidence="4 5">
    <name type="scientific">Candidatus Abzuiibacterium crystallinum</name>
    <dbReference type="NCBI Taxonomy" id="1974748"/>
    <lineage>
        <taxon>Bacteria</taxon>
        <taxon>Pseudomonadati</taxon>
        <taxon>Candidatus Omnitrophota</taxon>
        <taxon>Candidatus Abzuiibacterium</taxon>
    </lineage>
</organism>
<dbReference type="SUPFAM" id="SSF49329">
    <property type="entry name" value="Cu,Zn superoxide dismutase-like"/>
    <property type="match status" value="1"/>
</dbReference>
<dbReference type="PRINTS" id="PR00068">
    <property type="entry name" value="CUZNDISMTASE"/>
</dbReference>
<evidence type="ECO:0000313" key="4">
    <source>
        <dbReference type="EMBL" id="PIQ86131.1"/>
    </source>
</evidence>
<dbReference type="Pfam" id="PF00080">
    <property type="entry name" value="Sod_Cu"/>
    <property type="match status" value="1"/>
</dbReference>
<comment type="similarity">
    <text evidence="1 2">Belongs to the Cu-Zn superoxide dismutase family.</text>
</comment>
<dbReference type="InterPro" id="IPR036423">
    <property type="entry name" value="SOD-like_Cu/Zn_dom_sf"/>
</dbReference>
<comment type="function">
    <text evidence="2">Destroys radicals which are normally produced within the cells and which are toxic to biological systems.</text>
</comment>
<comment type="cofactor">
    <cofactor evidence="2">
        <name>Zn(2+)</name>
        <dbReference type="ChEBI" id="CHEBI:29105"/>
    </cofactor>
    <text evidence="2">Binds 1 zinc ion per subunit.</text>
</comment>
<protein>
    <recommendedName>
        <fullName evidence="2">Superoxide dismutase [Cu-Zn]</fullName>
        <ecNumber evidence="2">1.15.1.1</ecNumber>
    </recommendedName>
</protein>
<name>A0A2H0LP45_9BACT</name>
<feature type="domain" description="Superoxide dismutase copper/zinc binding" evidence="3">
    <location>
        <begin position="19"/>
        <end position="148"/>
    </location>
</feature>
<reference evidence="4 5" key="1">
    <citation type="submission" date="2017-09" db="EMBL/GenBank/DDBJ databases">
        <title>Depth-based differentiation of microbial function through sediment-hosted aquifers and enrichment of novel symbionts in the deep terrestrial subsurface.</title>
        <authorList>
            <person name="Probst A.J."/>
            <person name="Ladd B."/>
            <person name="Jarett J.K."/>
            <person name="Geller-Mcgrath D.E."/>
            <person name="Sieber C.M."/>
            <person name="Emerson J.B."/>
            <person name="Anantharaman K."/>
            <person name="Thomas B.C."/>
            <person name="Malmstrom R."/>
            <person name="Stieglmeier M."/>
            <person name="Klingl A."/>
            <person name="Woyke T."/>
            <person name="Ryan C.M."/>
            <person name="Banfield J.F."/>
        </authorList>
    </citation>
    <scope>NUCLEOTIDE SEQUENCE [LARGE SCALE GENOMIC DNA]</scope>
    <source>
        <strain evidence="4">CG11_big_fil_rev_8_21_14_0_20_45_26</strain>
    </source>
</reference>
<sequence>MVPLPVAQLGPTAEGSAITGKVSFMAIEDGLKINAVVLNAPPGKHGIHIHENGSCAEAGNAAGGHFNPDGVLHGDLAKDGFRHAHAGDLGNIEIGPDGKGTLEKVISGLTLETGQYGVIGRSVILHEKEDDFGQPTGNAGGRIACGIIPSS</sequence>
<proteinExistence type="inferred from homology"/>
<comment type="caution">
    <text evidence="4">The sequence shown here is derived from an EMBL/GenBank/DDBJ whole genome shotgun (WGS) entry which is preliminary data.</text>
</comment>
<dbReference type="EC" id="1.15.1.1" evidence="2"/>
<keyword evidence="2" id="KW-0479">Metal-binding</keyword>
<dbReference type="GO" id="GO:0004784">
    <property type="term" value="F:superoxide dismutase activity"/>
    <property type="evidence" value="ECO:0007669"/>
    <property type="project" value="UniProtKB-EC"/>
</dbReference>
<dbReference type="PROSITE" id="PS00087">
    <property type="entry name" value="SOD_CU_ZN_1"/>
    <property type="match status" value="1"/>
</dbReference>
<dbReference type="PROSITE" id="PS00332">
    <property type="entry name" value="SOD_CU_ZN_2"/>
    <property type="match status" value="1"/>
</dbReference>
<evidence type="ECO:0000259" key="3">
    <source>
        <dbReference type="Pfam" id="PF00080"/>
    </source>
</evidence>
<evidence type="ECO:0000313" key="5">
    <source>
        <dbReference type="Proteomes" id="UP000230859"/>
    </source>
</evidence>
<dbReference type="InterPro" id="IPR024134">
    <property type="entry name" value="SOD_Cu/Zn_/chaperone"/>
</dbReference>
<dbReference type="CDD" id="cd00305">
    <property type="entry name" value="Cu-Zn_Superoxide_Dismutase"/>
    <property type="match status" value="1"/>
</dbReference>
<dbReference type="InterPro" id="IPR001424">
    <property type="entry name" value="SOD_Cu_Zn_dom"/>
</dbReference>
<evidence type="ECO:0000256" key="2">
    <source>
        <dbReference type="RuleBase" id="RU000393"/>
    </source>
</evidence>
<comment type="catalytic activity">
    <reaction evidence="2">
        <text>2 superoxide + 2 H(+) = H2O2 + O2</text>
        <dbReference type="Rhea" id="RHEA:20696"/>
        <dbReference type="ChEBI" id="CHEBI:15378"/>
        <dbReference type="ChEBI" id="CHEBI:15379"/>
        <dbReference type="ChEBI" id="CHEBI:16240"/>
        <dbReference type="ChEBI" id="CHEBI:18421"/>
        <dbReference type="EC" id="1.15.1.1"/>
    </reaction>
</comment>
<keyword evidence="2" id="KW-0560">Oxidoreductase</keyword>
<dbReference type="EMBL" id="PCVY01000050">
    <property type="protein sequence ID" value="PIQ86131.1"/>
    <property type="molecule type" value="Genomic_DNA"/>
</dbReference>
<dbReference type="Gene3D" id="2.60.40.200">
    <property type="entry name" value="Superoxide dismutase, copper/zinc binding domain"/>
    <property type="match status" value="1"/>
</dbReference>
<keyword evidence="2" id="KW-0862">Zinc</keyword>
<dbReference type="GO" id="GO:0005507">
    <property type="term" value="F:copper ion binding"/>
    <property type="evidence" value="ECO:0007669"/>
    <property type="project" value="InterPro"/>
</dbReference>
<gene>
    <name evidence="4" type="ORF">COV74_05980</name>
</gene>
<dbReference type="PANTHER" id="PTHR10003">
    <property type="entry name" value="SUPEROXIDE DISMUTASE CU-ZN -RELATED"/>
    <property type="match status" value="1"/>
</dbReference>
<evidence type="ECO:0000256" key="1">
    <source>
        <dbReference type="ARBA" id="ARBA00010457"/>
    </source>
</evidence>
<keyword evidence="2" id="KW-0186">Copper</keyword>
<accession>A0A2H0LP45</accession>
<dbReference type="Proteomes" id="UP000230859">
    <property type="component" value="Unassembled WGS sequence"/>
</dbReference>
<dbReference type="InterPro" id="IPR018152">
    <property type="entry name" value="SOD_Cu/Zn_BS"/>
</dbReference>
<dbReference type="AlphaFoldDB" id="A0A2H0LP45"/>